<evidence type="ECO:0000256" key="1">
    <source>
        <dbReference type="SAM" id="MobiDB-lite"/>
    </source>
</evidence>
<dbReference type="Proteomes" id="UP000193467">
    <property type="component" value="Unassembled WGS sequence"/>
</dbReference>
<feature type="region of interest" description="Disordered" evidence="1">
    <location>
        <begin position="105"/>
        <end position="156"/>
    </location>
</feature>
<organism evidence="3 4">
    <name type="scientific">Leucosporidium creatinivorum</name>
    <dbReference type="NCBI Taxonomy" id="106004"/>
    <lineage>
        <taxon>Eukaryota</taxon>
        <taxon>Fungi</taxon>
        <taxon>Dikarya</taxon>
        <taxon>Basidiomycota</taxon>
        <taxon>Pucciniomycotina</taxon>
        <taxon>Microbotryomycetes</taxon>
        <taxon>Leucosporidiales</taxon>
        <taxon>Leucosporidium</taxon>
    </lineage>
</organism>
<gene>
    <name evidence="3" type="ORF">BCR35DRAFT_310701</name>
</gene>
<protein>
    <submittedName>
        <fullName evidence="3">Uncharacterized protein</fullName>
    </submittedName>
</protein>
<feature type="compositionally biased region" description="Polar residues" evidence="1">
    <location>
        <begin position="146"/>
        <end position="156"/>
    </location>
</feature>
<dbReference type="EMBL" id="MCGR01000108">
    <property type="protein sequence ID" value="ORY51210.1"/>
    <property type="molecule type" value="Genomic_DNA"/>
</dbReference>
<proteinExistence type="predicted"/>
<reference evidence="3 4" key="1">
    <citation type="submission" date="2016-07" db="EMBL/GenBank/DDBJ databases">
        <title>Pervasive Adenine N6-methylation of Active Genes in Fungi.</title>
        <authorList>
            <consortium name="DOE Joint Genome Institute"/>
            <person name="Mondo S.J."/>
            <person name="Dannebaum R.O."/>
            <person name="Kuo R.C."/>
            <person name="Labutti K."/>
            <person name="Haridas S."/>
            <person name="Kuo A."/>
            <person name="Salamov A."/>
            <person name="Ahrendt S.R."/>
            <person name="Lipzen A."/>
            <person name="Sullivan W."/>
            <person name="Andreopoulos W.B."/>
            <person name="Clum A."/>
            <person name="Lindquist E."/>
            <person name="Daum C."/>
            <person name="Ramamoorthy G.K."/>
            <person name="Gryganskyi A."/>
            <person name="Culley D."/>
            <person name="Magnuson J.K."/>
            <person name="James T.Y."/>
            <person name="O'Malley M.A."/>
            <person name="Stajich J.E."/>
            <person name="Spatafora J.W."/>
            <person name="Visel A."/>
            <person name="Grigoriev I.V."/>
        </authorList>
    </citation>
    <scope>NUCLEOTIDE SEQUENCE [LARGE SCALE GENOMIC DNA]</scope>
    <source>
        <strain evidence="3 4">62-1032</strain>
    </source>
</reference>
<feature type="signal peptide" evidence="2">
    <location>
        <begin position="1"/>
        <end position="21"/>
    </location>
</feature>
<keyword evidence="4" id="KW-1185">Reference proteome</keyword>
<feature type="chain" id="PRO_5013050607" evidence="2">
    <location>
        <begin position="22"/>
        <end position="221"/>
    </location>
</feature>
<sequence length="221" mass="23273">MLAFPLALFALVSALLVAGQAAVTESNPVGLSKRQAEIGSLPFYYSGLHKRQDSVAPGAKVQLGTSNPAPVAGDINNADVASATSGNEGNITPFSKLARRSHALIKSPASFSPRRRAKRQGESLKVQIGTSNPAPGAGDLNDKGDNNTPTQGTAASGITDFKQRRSFVSPLATPPKVVMGRRSLEPRLPQLHELNLVSHHIATRGFADGRIEPIIVARDSL</sequence>
<keyword evidence="2" id="KW-0732">Signal</keyword>
<dbReference type="AlphaFoldDB" id="A0A1Y2CVZ6"/>
<accession>A0A1Y2CVZ6</accession>
<evidence type="ECO:0000313" key="3">
    <source>
        <dbReference type="EMBL" id="ORY51210.1"/>
    </source>
</evidence>
<name>A0A1Y2CVZ6_9BASI</name>
<comment type="caution">
    <text evidence="3">The sequence shown here is derived from an EMBL/GenBank/DDBJ whole genome shotgun (WGS) entry which is preliminary data.</text>
</comment>
<evidence type="ECO:0000313" key="4">
    <source>
        <dbReference type="Proteomes" id="UP000193467"/>
    </source>
</evidence>
<dbReference type="InParanoid" id="A0A1Y2CVZ6"/>
<evidence type="ECO:0000256" key="2">
    <source>
        <dbReference type="SAM" id="SignalP"/>
    </source>
</evidence>